<dbReference type="SMART" id="SM01130">
    <property type="entry name" value="DHDPS"/>
    <property type="match status" value="1"/>
</dbReference>
<name>A0A9X2F9U4_9BACT</name>
<dbReference type="GO" id="GO:0005737">
    <property type="term" value="C:cytoplasm"/>
    <property type="evidence" value="ECO:0007669"/>
    <property type="project" value="UniProtKB-SubCell"/>
</dbReference>
<sequence>MRADGSLNLSLVPAMVRHLKDAGVTGLYLCGSTGEGMSLSTAERMELTEAFVDACQGELSLIAHVGHNSIAEAKQLARHAAKAGVDVVSATAPSYYKISRCETLVDTMTDIAAAAPDVPFYYYHIPSLTGSTISMTAFMEMAGGKIPNLAGLKYTAPMIHEFHALQSCCDGRFDVVWGTDEMLLSALAVGAKGAIGSTYNCKAPLDRKIIKAFDGNDLEAARELQLEAIKFIEIVLSYPFHAAMKSVLTRQGVECGPCRLPLENLTSEQENRLHAELDDARISNWLFNTPQKSQPGDAQSVALAGKQQLLAQD</sequence>
<dbReference type="PANTHER" id="PTHR12128:SF21">
    <property type="entry name" value="N-ACETYLNEURAMINATE LYASE"/>
    <property type="match status" value="1"/>
</dbReference>
<protein>
    <submittedName>
        <fullName evidence="9">Dihydrodipicolinate synthase family protein</fullName>
    </submittedName>
</protein>
<dbReference type="GO" id="GO:0016829">
    <property type="term" value="F:lyase activity"/>
    <property type="evidence" value="ECO:0007669"/>
    <property type="project" value="UniProtKB-KW"/>
</dbReference>
<evidence type="ECO:0000313" key="10">
    <source>
        <dbReference type="Proteomes" id="UP001155241"/>
    </source>
</evidence>
<comment type="caution">
    <text evidence="9">The sequence shown here is derived from an EMBL/GenBank/DDBJ whole genome shotgun (WGS) entry which is preliminary data.</text>
</comment>
<dbReference type="InterPro" id="IPR013785">
    <property type="entry name" value="Aldolase_TIM"/>
</dbReference>
<evidence type="ECO:0000256" key="7">
    <source>
        <dbReference type="PIRSR" id="PIRSR001365-1"/>
    </source>
</evidence>
<dbReference type="Pfam" id="PF00701">
    <property type="entry name" value="DHDPS"/>
    <property type="match status" value="1"/>
</dbReference>
<dbReference type="PIRSF" id="PIRSF001365">
    <property type="entry name" value="DHDPS"/>
    <property type="match status" value="1"/>
</dbReference>
<evidence type="ECO:0000256" key="3">
    <source>
        <dbReference type="ARBA" id="ARBA00023239"/>
    </source>
</evidence>
<organism evidence="9 10">
    <name type="scientific">Aeoliella straminimaris</name>
    <dbReference type="NCBI Taxonomy" id="2954799"/>
    <lineage>
        <taxon>Bacteria</taxon>
        <taxon>Pseudomonadati</taxon>
        <taxon>Planctomycetota</taxon>
        <taxon>Planctomycetia</taxon>
        <taxon>Pirellulales</taxon>
        <taxon>Lacipirellulaceae</taxon>
        <taxon>Aeoliella</taxon>
    </lineage>
</organism>
<keyword evidence="5" id="KW-0119">Carbohydrate metabolism</keyword>
<evidence type="ECO:0000256" key="1">
    <source>
        <dbReference type="ARBA" id="ARBA00004496"/>
    </source>
</evidence>
<evidence type="ECO:0000256" key="2">
    <source>
        <dbReference type="ARBA" id="ARBA00022490"/>
    </source>
</evidence>
<dbReference type="PROSITE" id="PS00665">
    <property type="entry name" value="DHDPS_1"/>
    <property type="match status" value="1"/>
</dbReference>
<comment type="similarity">
    <text evidence="6">Belongs to the DapA family.</text>
</comment>
<dbReference type="Gene3D" id="3.20.20.70">
    <property type="entry name" value="Aldolase class I"/>
    <property type="match status" value="1"/>
</dbReference>
<reference evidence="9" key="1">
    <citation type="submission" date="2022-06" db="EMBL/GenBank/DDBJ databases">
        <title>Aeoliella straminimaris, a novel planctomycete from sediments.</title>
        <authorList>
            <person name="Vitorino I.R."/>
            <person name="Lage O.M."/>
        </authorList>
    </citation>
    <scope>NUCLEOTIDE SEQUENCE</scope>
    <source>
        <strain evidence="9">ICT_H6.2</strain>
    </source>
</reference>
<dbReference type="SUPFAM" id="SSF51569">
    <property type="entry name" value="Aldolase"/>
    <property type="match status" value="1"/>
</dbReference>
<feature type="binding site" evidence="8">
    <location>
        <position position="195"/>
    </location>
    <ligand>
        <name>pyruvate</name>
        <dbReference type="ChEBI" id="CHEBI:15361"/>
    </ligand>
</feature>
<evidence type="ECO:0000256" key="4">
    <source>
        <dbReference type="ARBA" id="ARBA00023270"/>
    </source>
</evidence>
<keyword evidence="2" id="KW-0963">Cytoplasm</keyword>
<gene>
    <name evidence="9" type="ORF">NG895_10225</name>
</gene>
<dbReference type="PANTHER" id="PTHR12128">
    <property type="entry name" value="DIHYDRODIPICOLINATE SYNTHASE"/>
    <property type="match status" value="1"/>
</dbReference>
<dbReference type="PRINTS" id="PR00146">
    <property type="entry name" value="DHPICSNTHASE"/>
</dbReference>
<feature type="binding site" evidence="8">
    <location>
        <position position="33"/>
    </location>
    <ligand>
        <name>pyruvate</name>
        <dbReference type="ChEBI" id="CHEBI:15361"/>
    </ligand>
</feature>
<evidence type="ECO:0000256" key="5">
    <source>
        <dbReference type="ARBA" id="ARBA00023277"/>
    </source>
</evidence>
<dbReference type="InterPro" id="IPR020624">
    <property type="entry name" value="Schiff_base-form_aldolases_CS"/>
</dbReference>
<feature type="active site" description="Schiff-base intermediate with substrate" evidence="7">
    <location>
        <position position="153"/>
    </location>
</feature>
<comment type="subcellular location">
    <subcellularLocation>
        <location evidence="1">Cytoplasm</location>
    </subcellularLocation>
</comment>
<evidence type="ECO:0000256" key="6">
    <source>
        <dbReference type="PIRNR" id="PIRNR001365"/>
    </source>
</evidence>
<proteinExistence type="inferred from homology"/>
<keyword evidence="10" id="KW-1185">Reference proteome</keyword>
<dbReference type="EMBL" id="JAMXLR010000036">
    <property type="protein sequence ID" value="MCO6044283.1"/>
    <property type="molecule type" value="Genomic_DNA"/>
</dbReference>
<dbReference type="Proteomes" id="UP001155241">
    <property type="component" value="Unassembled WGS sequence"/>
</dbReference>
<evidence type="ECO:0000256" key="8">
    <source>
        <dbReference type="PIRSR" id="PIRSR001365-2"/>
    </source>
</evidence>
<dbReference type="AlphaFoldDB" id="A0A9X2F9U4"/>
<evidence type="ECO:0000313" key="9">
    <source>
        <dbReference type="EMBL" id="MCO6044283.1"/>
    </source>
</evidence>
<feature type="active site" description="Proton donor/acceptor" evidence="7">
    <location>
        <position position="123"/>
    </location>
</feature>
<keyword evidence="3 6" id="KW-0456">Lyase</keyword>
<dbReference type="InterPro" id="IPR002220">
    <property type="entry name" value="DapA-like"/>
</dbReference>
<keyword evidence="4" id="KW-0704">Schiff base</keyword>
<accession>A0A9X2F9U4</accession>